<dbReference type="PANTHER" id="PTHR33376:SF2">
    <property type="entry name" value="DICARBOXYLATE-BINDING PERIPLASMIC PROTEIN"/>
    <property type="match status" value="1"/>
</dbReference>
<keyword evidence="1 2" id="KW-0732">Signal</keyword>
<dbReference type="Proteomes" id="UP000056750">
    <property type="component" value="Chromosome"/>
</dbReference>
<gene>
    <name evidence="3" type="ORF">AVL57_12975</name>
</gene>
<dbReference type="PROSITE" id="PS51257">
    <property type="entry name" value="PROKAR_LIPOPROTEIN"/>
    <property type="match status" value="1"/>
</dbReference>
<organism evidence="3 4">
    <name type="scientific">Alteromonas stellipolaris</name>
    <dbReference type="NCBI Taxonomy" id="233316"/>
    <lineage>
        <taxon>Bacteria</taxon>
        <taxon>Pseudomonadati</taxon>
        <taxon>Pseudomonadota</taxon>
        <taxon>Gammaproteobacteria</taxon>
        <taxon>Alteromonadales</taxon>
        <taxon>Alteromonadaceae</taxon>
        <taxon>Alteromonas/Salinimonas group</taxon>
        <taxon>Alteromonas</taxon>
    </lineage>
</organism>
<dbReference type="NCBIfam" id="NF037995">
    <property type="entry name" value="TRAP_S1"/>
    <property type="match status" value="1"/>
</dbReference>
<sequence>MQCFSKFMVLVMSVFTLFACSQHESSGEITVLRLGHTLDTQHSVHKAMEFLGERLEYYSDGKMTVIIYPGSQLGTEREMIELLQIGSLAMTKVSASPLEGFSPDMKIFSIPYIFKNNEHFWRVLNSELGSDLLNGVEDFRLKGLGYYDAGSRSFYSNDRPIKTPSDLKGMKIRVLNSPTAVATVRALGGAATPVSWGELYTALQQGVVDGAENNPPSYHLSRHYEIARYYSLDEHTSVPDVMLCSLPVWESLNSQQQEWLTKAMQDSVQFQRQLWTTSTAESLAQVEAEGVTVIRPNKQPFVDAVKPFHDSFTGTHIGELITQIKAM</sequence>
<name>A0ABM5YPG9_9ALTE</name>
<dbReference type="InterPro" id="IPR018389">
    <property type="entry name" value="DctP_fam"/>
</dbReference>
<dbReference type="InterPro" id="IPR038404">
    <property type="entry name" value="TRAP_DctP_sf"/>
</dbReference>
<dbReference type="EMBL" id="CP013926">
    <property type="protein sequence ID" value="AMJ76433.1"/>
    <property type="molecule type" value="Genomic_DNA"/>
</dbReference>
<evidence type="ECO:0000256" key="1">
    <source>
        <dbReference type="ARBA" id="ARBA00022729"/>
    </source>
</evidence>
<dbReference type="InterPro" id="IPR004682">
    <property type="entry name" value="TRAP_DctP"/>
</dbReference>
<dbReference type="NCBIfam" id="TIGR00787">
    <property type="entry name" value="dctP"/>
    <property type="match status" value="1"/>
</dbReference>
<evidence type="ECO:0000313" key="4">
    <source>
        <dbReference type="Proteomes" id="UP000056750"/>
    </source>
</evidence>
<feature type="chain" id="PRO_5046962112" evidence="2">
    <location>
        <begin position="20"/>
        <end position="327"/>
    </location>
</feature>
<evidence type="ECO:0000313" key="3">
    <source>
        <dbReference type="EMBL" id="AMJ76433.1"/>
    </source>
</evidence>
<accession>A0ABM5YPG9</accession>
<keyword evidence="4" id="KW-1185">Reference proteome</keyword>
<dbReference type="PIRSF" id="PIRSF006470">
    <property type="entry name" value="DctB"/>
    <property type="match status" value="1"/>
</dbReference>
<dbReference type="SUPFAM" id="SSF53850">
    <property type="entry name" value="Periplasmic binding protein-like II"/>
    <property type="match status" value="1"/>
</dbReference>
<dbReference type="Pfam" id="PF03480">
    <property type="entry name" value="DctP"/>
    <property type="match status" value="1"/>
</dbReference>
<feature type="signal peptide" evidence="2">
    <location>
        <begin position="1"/>
        <end position="19"/>
    </location>
</feature>
<protein>
    <submittedName>
        <fullName evidence="3">C4-dicarboxylate ABC transporter substrate-binding protein</fullName>
    </submittedName>
</protein>
<reference evidence="3 4" key="1">
    <citation type="submission" date="2015-12" db="EMBL/GenBank/DDBJ databases">
        <title>Intraspecies pangenome expansion in the marine bacterium Alteromonas.</title>
        <authorList>
            <person name="Lopez-Perez M."/>
            <person name="Rodriguez-Valera F."/>
        </authorList>
    </citation>
    <scope>NUCLEOTIDE SEQUENCE [LARGE SCALE GENOMIC DNA]</scope>
    <source>
        <strain evidence="3 4">LMG 21861</strain>
    </source>
</reference>
<proteinExistence type="predicted"/>
<evidence type="ECO:0000256" key="2">
    <source>
        <dbReference type="SAM" id="SignalP"/>
    </source>
</evidence>
<dbReference type="Gene3D" id="3.40.190.170">
    <property type="entry name" value="Bacterial extracellular solute-binding protein, family 7"/>
    <property type="match status" value="1"/>
</dbReference>
<dbReference type="PANTHER" id="PTHR33376">
    <property type="match status" value="1"/>
</dbReference>
<dbReference type="CDD" id="cd13671">
    <property type="entry name" value="PBP2_TRAP_SBP_like_3"/>
    <property type="match status" value="1"/>
</dbReference>